<dbReference type="EMBL" id="MSCN01000001">
    <property type="protein sequence ID" value="PQJ77830.1"/>
    <property type="molecule type" value="Genomic_DNA"/>
</dbReference>
<proteinExistence type="predicted"/>
<evidence type="ECO:0000256" key="1">
    <source>
        <dbReference type="SAM" id="Phobius"/>
    </source>
</evidence>
<feature type="transmembrane region" description="Helical" evidence="1">
    <location>
        <begin position="98"/>
        <end position="120"/>
    </location>
</feature>
<protein>
    <submittedName>
        <fullName evidence="2">Uncharacterized protein</fullName>
    </submittedName>
</protein>
<keyword evidence="1" id="KW-0472">Membrane</keyword>
<evidence type="ECO:0000313" key="2">
    <source>
        <dbReference type="EMBL" id="PQJ77830.1"/>
    </source>
</evidence>
<organism evidence="2 3">
    <name type="scientific">Polaribacter porphyrae</name>
    <dbReference type="NCBI Taxonomy" id="1137780"/>
    <lineage>
        <taxon>Bacteria</taxon>
        <taxon>Pseudomonadati</taxon>
        <taxon>Bacteroidota</taxon>
        <taxon>Flavobacteriia</taxon>
        <taxon>Flavobacteriales</taxon>
        <taxon>Flavobacteriaceae</taxon>
    </lineage>
</organism>
<evidence type="ECO:0000313" key="3">
    <source>
        <dbReference type="Proteomes" id="UP000238882"/>
    </source>
</evidence>
<dbReference type="RefSeq" id="WP_105014412.1">
    <property type="nucleotide sequence ID" value="NZ_MSCN01000001.1"/>
</dbReference>
<keyword evidence="1" id="KW-1133">Transmembrane helix</keyword>
<keyword evidence="3" id="KW-1185">Reference proteome</keyword>
<gene>
    <name evidence="2" type="ORF">BTO18_00910</name>
</gene>
<dbReference type="AlphaFoldDB" id="A0A2S7WJQ1"/>
<feature type="transmembrane region" description="Helical" evidence="1">
    <location>
        <begin position="67"/>
        <end position="86"/>
    </location>
</feature>
<reference evidence="2 3" key="1">
    <citation type="submission" date="2016-12" db="EMBL/GenBank/DDBJ databases">
        <title>Trade-off between light-utilization and light-protection in marine flavobacteria.</title>
        <authorList>
            <person name="Kumagai Y."/>
            <person name="Yoshizawa S."/>
            <person name="Kogure K."/>
            <person name="Iwasaki W."/>
        </authorList>
    </citation>
    <scope>NUCLEOTIDE SEQUENCE [LARGE SCALE GENOMIC DNA]</scope>
    <source>
        <strain evidence="2 3">NBRC 108759</strain>
    </source>
</reference>
<dbReference type="OrthoDB" id="762068at2"/>
<dbReference type="Proteomes" id="UP000238882">
    <property type="component" value="Unassembled WGS sequence"/>
</dbReference>
<accession>A0A2S7WJQ1</accession>
<keyword evidence="1" id="KW-0812">Transmembrane</keyword>
<comment type="caution">
    <text evidence="2">The sequence shown here is derived from an EMBL/GenBank/DDBJ whole genome shotgun (WGS) entry which is preliminary data.</text>
</comment>
<sequence length="180" mass="21272">MRRKEINKHCNLCEYQKKDFKSGSYCGVTDEVPYFEKKCDKIYLNKSFEKKVRQINIEYQKLASRKFDIFGGVILFPLIGFIILYLDYLFFTKLYVPFSLGVPGFLVLSIVFLIGFFLIAKGTGPLIFFKQQKDVIYKNKIDLDNICKVYGIEYEIKFKKNKNPFDQNLYIENVNIDKLK</sequence>
<name>A0A2S7WJQ1_9FLAO</name>